<keyword evidence="1" id="KW-0732">Signal</keyword>
<protein>
    <recommendedName>
        <fullName evidence="4">DUF2712 domain-containing protein</fullName>
    </recommendedName>
</protein>
<feature type="signal peptide" evidence="1">
    <location>
        <begin position="1"/>
        <end position="22"/>
    </location>
</feature>
<gene>
    <name evidence="2" type="ORF">SAMN02910429_01409</name>
</gene>
<evidence type="ECO:0000313" key="3">
    <source>
        <dbReference type="Proteomes" id="UP000182471"/>
    </source>
</evidence>
<accession>A0A1H9SXK7</accession>
<dbReference type="AlphaFoldDB" id="A0A1H9SXK7"/>
<sequence length="143" mass="15496">MELKKGKVAVLFAAAAVVVSTACVDVSASNDAVAFTNYRLKPCYANTYTTSRYRQTTNPDNKWKVNLAYSTEGKGSIATFWLAKANSAHTIVSGTHNVTQGSGNHYFAATSGASRSNVCLGMENNNYTTAEYHVSGYWDEETD</sequence>
<dbReference type="EMBL" id="FOGW01000013">
    <property type="protein sequence ID" value="SER89616.1"/>
    <property type="molecule type" value="Genomic_DNA"/>
</dbReference>
<proteinExistence type="predicted"/>
<name>A0A1H9SXK7_9FIRM</name>
<keyword evidence="3" id="KW-1185">Reference proteome</keyword>
<evidence type="ECO:0000313" key="2">
    <source>
        <dbReference type="EMBL" id="SER89616.1"/>
    </source>
</evidence>
<evidence type="ECO:0008006" key="4">
    <source>
        <dbReference type="Google" id="ProtNLM"/>
    </source>
</evidence>
<dbReference type="PROSITE" id="PS51257">
    <property type="entry name" value="PROKAR_LIPOPROTEIN"/>
    <property type="match status" value="1"/>
</dbReference>
<dbReference type="Pfam" id="PF10916">
    <property type="entry name" value="DUF2712"/>
    <property type="match status" value="1"/>
</dbReference>
<evidence type="ECO:0000256" key="1">
    <source>
        <dbReference type="SAM" id="SignalP"/>
    </source>
</evidence>
<dbReference type="InterPro" id="IPR020208">
    <property type="entry name" value="DUF2712"/>
</dbReference>
<dbReference type="Proteomes" id="UP000182471">
    <property type="component" value="Unassembled WGS sequence"/>
</dbReference>
<dbReference type="RefSeq" id="WP_074730663.1">
    <property type="nucleotide sequence ID" value="NZ_FOGW01000013.1"/>
</dbReference>
<reference evidence="3" key="1">
    <citation type="submission" date="2016-10" db="EMBL/GenBank/DDBJ databases">
        <authorList>
            <person name="Varghese N."/>
            <person name="Submissions S."/>
        </authorList>
    </citation>
    <scope>NUCLEOTIDE SEQUENCE [LARGE SCALE GENOMIC DNA]</scope>
    <source>
        <strain evidence="3">S1b</strain>
    </source>
</reference>
<feature type="chain" id="PRO_5038851100" description="DUF2712 domain-containing protein" evidence="1">
    <location>
        <begin position="23"/>
        <end position="143"/>
    </location>
</feature>
<organism evidence="2 3">
    <name type="scientific">Lachnobacterium bovis</name>
    <dbReference type="NCBI Taxonomy" id="140626"/>
    <lineage>
        <taxon>Bacteria</taxon>
        <taxon>Bacillati</taxon>
        <taxon>Bacillota</taxon>
        <taxon>Clostridia</taxon>
        <taxon>Lachnospirales</taxon>
        <taxon>Lachnospiraceae</taxon>
        <taxon>Lachnobacterium</taxon>
    </lineage>
</organism>